<evidence type="ECO:0000259" key="6">
    <source>
        <dbReference type="PROSITE" id="PS50977"/>
    </source>
</evidence>
<dbReference type="InterPro" id="IPR050109">
    <property type="entry name" value="HTH-type_TetR-like_transc_reg"/>
</dbReference>
<keyword evidence="3 5" id="KW-0238">DNA-binding</keyword>
<dbReference type="PANTHER" id="PTHR30055">
    <property type="entry name" value="HTH-TYPE TRANSCRIPTIONAL REGULATOR RUTR"/>
    <property type="match status" value="1"/>
</dbReference>
<dbReference type="EMBL" id="QUNF01000034">
    <property type="protein sequence ID" value="REG78416.1"/>
    <property type="molecule type" value="Genomic_DNA"/>
</dbReference>
<keyword evidence="8" id="KW-1185">Reference proteome</keyword>
<dbReference type="PROSITE" id="PS50977">
    <property type="entry name" value="HTH_TETR_2"/>
    <property type="match status" value="1"/>
</dbReference>
<dbReference type="PRINTS" id="PR00455">
    <property type="entry name" value="HTHTETR"/>
</dbReference>
<dbReference type="RefSeq" id="WP_086543443.1">
    <property type="nucleotide sequence ID" value="NZ_MSSW01000073.1"/>
</dbReference>
<keyword evidence="2" id="KW-0805">Transcription regulation</keyword>
<evidence type="ECO:0000256" key="3">
    <source>
        <dbReference type="ARBA" id="ARBA00023125"/>
    </source>
</evidence>
<gene>
    <name evidence="7" type="ORF">C8N25_13419</name>
</gene>
<evidence type="ECO:0000256" key="2">
    <source>
        <dbReference type="ARBA" id="ARBA00023015"/>
    </source>
</evidence>
<dbReference type="SUPFAM" id="SSF48498">
    <property type="entry name" value="Tetracyclin repressor-like, C-terminal domain"/>
    <property type="match status" value="1"/>
</dbReference>
<dbReference type="InterPro" id="IPR001647">
    <property type="entry name" value="HTH_TetR"/>
</dbReference>
<comment type="caution">
    <text evidence="7">The sequence shown here is derived from an EMBL/GenBank/DDBJ whole genome shotgun (WGS) entry which is preliminary data.</text>
</comment>
<dbReference type="Proteomes" id="UP000256405">
    <property type="component" value="Unassembled WGS sequence"/>
</dbReference>
<accession>A0A3E0D6X8</accession>
<evidence type="ECO:0000313" key="8">
    <source>
        <dbReference type="Proteomes" id="UP000256405"/>
    </source>
</evidence>
<keyword evidence="1" id="KW-0678">Repressor</keyword>
<keyword evidence="4" id="KW-0804">Transcription</keyword>
<name>A0A3E0D6X8_9BACT</name>
<dbReference type="OrthoDB" id="881297at2"/>
<proteinExistence type="predicted"/>
<organism evidence="7 8">
    <name type="scientific">Algoriphagus antarcticus</name>
    <dbReference type="NCBI Taxonomy" id="238540"/>
    <lineage>
        <taxon>Bacteria</taxon>
        <taxon>Pseudomonadati</taxon>
        <taxon>Bacteroidota</taxon>
        <taxon>Cytophagia</taxon>
        <taxon>Cytophagales</taxon>
        <taxon>Cyclobacteriaceae</taxon>
        <taxon>Algoriphagus</taxon>
    </lineage>
</organism>
<dbReference type="AlphaFoldDB" id="A0A3E0D6X8"/>
<dbReference type="PANTHER" id="PTHR30055:SF175">
    <property type="entry name" value="HTH-TYPE TRANSCRIPTIONAL REPRESSOR KSTR2"/>
    <property type="match status" value="1"/>
</dbReference>
<feature type="domain" description="HTH tetR-type" evidence="6">
    <location>
        <begin position="1"/>
        <end position="59"/>
    </location>
</feature>
<dbReference type="GO" id="GO:0003700">
    <property type="term" value="F:DNA-binding transcription factor activity"/>
    <property type="evidence" value="ECO:0007669"/>
    <property type="project" value="TreeGrafter"/>
</dbReference>
<evidence type="ECO:0000313" key="7">
    <source>
        <dbReference type="EMBL" id="REG78416.1"/>
    </source>
</evidence>
<evidence type="ECO:0000256" key="4">
    <source>
        <dbReference type="ARBA" id="ARBA00023163"/>
    </source>
</evidence>
<reference evidence="7 8" key="1">
    <citation type="submission" date="2018-08" db="EMBL/GenBank/DDBJ databases">
        <title>Genomic Encyclopedia of Archaeal and Bacterial Type Strains, Phase II (KMG-II): from individual species to whole genera.</title>
        <authorList>
            <person name="Goeker M."/>
        </authorList>
    </citation>
    <scope>NUCLEOTIDE SEQUENCE [LARGE SCALE GENOMIC DNA]</scope>
    <source>
        <strain evidence="7 8">DSM 15986</strain>
    </source>
</reference>
<protein>
    <submittedName>
        <fullName evidence="7">TetR family transcriptional regulator</fullName>
    </submittedName>
</protein>
<sequence>MREKILGIASEQFSQYGVRAITMEDIARLAGISKKTIYQEFVDKKQLVKEAFSLALKEDQDTLKKIMDGEDGVIEHLVHTSKMVRERLATLNPMVLFEIQKYFPEVWEMFNEFKEEIIVTDIVNVIEKGKALGYFRPEINAKILANMRMDQISAAMNPSNNNRRDVSLLAMHMEMLDHFLHGIFTEKGRQAYLQKQNSN</sequence>
<evidence type="ECO:0000256" key="5">
    <source>
        <dbReference type="PROSITE-ProRule" id="PRU00335"/>
    </source>
</evidence>
<dbReference type="InterPro" id="IPR009057">
    <property type="entry name" value="Homeodomain-like_sf"/>
</dbReference>
<dbReference type="Pfam" id="PF00440">
    <property type="entry name" value="TetR_N"/>
    <property type="match status" value="1"/>
</dbReference>
<dbReference type="Gene3D" id="1.10.10.60">
    <property type="entry name" value="Homeodomain-like"/>
    <property type="match status" value="1"/>
</dbReference>
<feature type="DNA-binding region" description="H-T-H motif" evidence="5">
    <location>
        <begin position="22"/>
        <end position="41"/>
    </location>
</feature>
<dbReference type="GO" id="GO:0000976">
    <property type="term" value="F:transcription cis-regulatory region binding"/>
    <property type="evidence" value="ECO:0007669"/>
    <property type="project" value="TreeGrafter"/>
</dbReference>
<dbReference type="Gene3D" id="1.10.357.10">
    <property type="entry name" value="Tetracycline Repressor, domain 2"/>
    <property type="match status" value="1"/>
</dbReference>
<evidence type="ECO:0000256" key="1">
    <source>
        <dbReference type="ARBA" id="ARBA00022491"/>
    </source>
</evidence>
<dbReference type="SUPFAM" id="SSF46689">
    <property type="entry name" value="Homeodomain-like"/>
    <property type="match status" value="1"/>
</dbReference>
<dbReference type="InterPro" id="IPR036271">
    <property type="entry name" value="Tet_transcr_reg_TetR-rel_C_sf"/>
</dbReference>